<evidence type="ECO:0000313" key="5">
    <source>
        <dbReference type="Proteomes" id="UP000322283"/>
    </source>
</evidence>
<dbReference type="PANTHER" id="PTHR35531:SF1">
    <property type="entry name" value="INNER MEMBRANE PROTEIN YBCI-RELATED"/>
    <property type="match status" value="1"/>
</dbReference>
<dbReference type="PANTHER" id="PTHR35531">
    <property type="entry name" value="INNER MEMBRANE PROTEIN YBCI-RELATED"/>
    <property type="match status" value="1"/>
</dbReference>
<reference evidence="2 4" key="1">
    <citation type="submission" date="2016-08" db="EMBL/GenBank/DDBJ databases">
        <title>Moorella thermoacetica DSM 103132.</title>
        <authorList>
            <person name="Jendresen C.B."/>
            <person name="Redl S.M."/>
            <person name="Jensen T.O."/>
            <person name="Nielsen A.T."/>
        </authorList>
    </citation>
    <scope>NUCLEOTIDE SEQUENCE [LARGE SCALE GENOMIC DNA]</scope>
    <source>
        <strain evidence="2 4">DSM 103132</strain>
    </source>
</reference>
<dbReference type="Pfam" id="PF04307">
    <property type="entry name" value="YdjM"/>
    <property type="match status" value="1"/>
</dbReference>
<sequence>MTARTHALGGFTAALLLAKTGCLGQYWLSLTAVGALGGLLPDVDHPGSYVGRRVPLVSDAVEMAFGHRGATHSLLAVFLFYLAARLAALRFLGVGVAGPLALALAAGYLSHLLLDMLNPQAVPLFWPWKARVRFPVPPIIPTGGLVEAVAVRGGLYAAAAYLGYAKAAGGAFNFALPGGVHLGGPLGEALLQGWRRFVVDVVNVARYIVRLFVK</sequence>
<evidence type="ECO:0000313" key="3">
    <source>
        <dbReference type="EMBL" id="TYL08978.1"/>
    </source>
</evidence>
<proteinExistence type="predicted"/>
<keyword evidence="1" id="KW-0472">Membrane</keyword>
<protein>
    <submittedName>
        <fullName evidence="2">Inner membrane protein YdjM</fullName>
    </submittedName>
</protein>
<reference evidence="3 5" key="2">
    <citation type="submission" date="2019-05" db="EMBL/GenBank/DDBJ databases">
        <title>Genome sequence of Moorella thermoacetica ATCC 33924.</title>
        <authorList>
            <person name="Poehlein A."/>
            <person name="Bengelsdorf F.R."/>
            <person name="Duerre P."/>
            <person name="Daniel R."/>
        </authorList>
    </citation>
    <scope>NUCLEOTIDE SEQUENCE [LARGE SCALE GENOMIC DNA]</scope>
    <source>
        <strain evidence="3 5">ATCC 33924</strain>
    </source>
</reference>
<dbReference type="InterPro" id="IPR007404">
    <property type="entry name" value="YdjM-like"/>
</dbReference>
<evidence type="ECO:0000313" key="2">
    <source>
        <dbReference type="EMBL" id="AOQ23055.1"/>
    </source>
</evidence>
<organism evidence="2 4">
    <name type="scientific">Neomoorella thermoacetica</name>
    <name type="common">Clostridium thermoaceticum</name>
    <dbReference type="NCBI Taxonomy" id="1525"/>
    <lineage>
        <taxon>Bacteria</taxon>
        <taxon>Bacillati</taxon>
        <taxon>Bacillota</taxon>
        <taxon>Clostridia</taxon>
        <taxon>Neomoorellales</taxon>
        <taxon>Neomoorellaceae</taxon>
        <taxon>Neomoorella</taxon>
    </lineage>
</organism>
<dbReference type="Proteomes" id="UP000094598">
    <property type="component" value="Chromosome"/>
</dbReference>
<dbReference type="EMBL" id="VCDX01000013">
    <property type="protein sequence ID" value="TYL08978.1"/>
    <property type="molecule type" value="Genomic_DNA"/>
</dbReference>
<name>A0AAC9MTU0_NEOTH</name>
<evidence type="ECO:0000256" key="1">
    <source>
        <dbReference type="SAM" id="Phobius"/>
    </source>
</evidence>
<gene>
    <name evidence="2" type="primary">ydjM</name>
    <name evidence="2" type="ORF">Maut_00592</name>
    <name evidence="3" type="ORF">MTAT_26420</name>
</gene>
<dbReference type="EMBL" id="CP017019">
    <property type="protein sequence ID" value="AOQ23055.1"/>
    <property type="molecule type" value="Genomic_DNA"/>
</dbReference>
<evidence type="ECO:0000313" key="4">
    <source>
        <dbReference type="Proteomes" id="UP000094598"/>
    </source>
</evidence>
<feature type="transmembrane region" description="Helical" evidence="1">
    <location>
        <begin position="65"/>
        <end position="84"/>
    </location>
</feature>
<keyword evidence="5" id="KW-1185">Reference proteome</keyword>
<keyword evidence="1" id="KW-0812">Transmembrane</keyword>
<dbReference type="Proteomes" id="UP000322283">
    <property type="component" value="Unassembled WGS sequence"/>
</dbReference>
<accession>A0AAC9MTU0</accession>
<dbReference type="RefSeq" id="WP_069588245.1">
    <property type="nucleotide sequence ID" value="NZ_CP017019.1"/>
</dbReference>
<dbReference type="AlphaFoldDB" id="A0AAC9MTU0"/>
<keyword evidence="1" id="KW-1133">Transmembrane helix</keyword>
<feature type="transmembrane region" description="Helical" evidence="1">
    <location>
        <begin position="91"/>
        <end position="114"/>
    </location>
</feature>